<comment type="caution">
    <text evidence="7">The sequence shown here is derived from an EMBL/GenBank/DDBJ whole genome shotgun (WGS) entry which is preliminary data.</text>
</comment>
<feature type="region of interest" description="Disordered" evidence="6">
    <location>
        <begin position="1"/>
        <end position="38"/>
    </location>
</feature>
<organism evidence="7 8">
    <name type="scientific">Cirrhinus molitorella</name>
    <name type="common">mud carp</name>
    <dbReference type="NCBI Taxonomy" id="172907"/>
    <lineage>
        <taxon>Eukaryota</taxon>
        <taxon>Metazoa</taxon>
        <taxon>Chordata</taxon>
        <taxon>Craniata</taxon>
        <taxon>Vertebrata</taxon>
        <taxon>Euteleostomi</taxon>
        <taxon>Actinopterygii</taxon>
        <taxon>Neopterygii</taxon>
        <taxon>Teleostei</taxon>
        <taxon>Ostariophysi</taxon>
        <taxon>Cypriniformes</taxon>
        <taxon>Cyprinidae</taxon>
        <taxon>Labeoninae</taxon>
        <taxon>Labeonini</taxon>
        <taxon>Cirrhinus</taxon>
    </lineage>
</organism>
<keyword evidence="3" id="KW-0853">WD repeat</keyword>
<sequence>MSSKRPKSKEARKSKGKDKSNETNPTPDGGALESVTSPPTGHPDYIFPLVLTSATQELFGCRADEDVTGENPYKLLKKEDIIKDMKTRASVSDFSPVKQLVLDYPEDELLLVFDRDFTYGQSFYLVLTVEAKENILKPSVEGDEEQMKEEEVEEEEMIIPKTPVSHPWISLGSEQEIEEESVTESRPRLRYKISPLLRHCGAPVCFSDRSALDEKEGFVECPSYQDKSFSIREMEKHTAIQASCDTKHSSTQTLWKYPKNMWTQYEPREFSPEEKEHHLRSEHLKNFITSVLIRFEISLQQNYITDVFCDDWTVLCEDDGMLAGKTETQLKEYQTFMDLHFSKEKTISHVHWHPTISGVIAVAMTERLSLEERIDNSTKLLLNPSYILFWNFTDPINPQLQLECPDDVLCFQFCPSDPNIIAGGCMNGQVVLWDISAHVERLQDTRSSSKNISNKLDKNNVTPVVRYCAVSGIENGHKAPITDIQWLPETFELSKLGIPVENPSRISVQLVTCAPDCSVLFWDLRPPRVVSHSLTDVKQKSEEKPLENPHGVPNTFKHLNLTWKPFIRVSLPKIGSSGEYSPLKFSLRDNTVDSPTGDKPPQNTDREEGCGFAQLRVPSAKQQKPLENISTKLYVGTEEGELVYTDWKMEKDNDSGRLLSTKPIHRFPLHDTLVNTVSRSPFFKDIILTVGSSSFAIWKEGVTNGPILMSAFSKKMLTVGHWSLSRPAVFFIGKEDGSIEVWDLLQNTHKPSQSQNISSAGITCIRTSSISSKQHLLAVSDCLGTLHILQIPWTLRRSSNSEKQIVRKYLEKEEERLEYFEKRQIKHEKEKKEMEAEQQRKKTEPVLPLKQEEELEAEALKKYEQFLALEKDILKNMGLLNEMEDSSDIHLRASAADFTVYNDDISTITSMKSRPIKGHLFQAANQKALLDIKGLWDMTGPIARLSCSQMLTDALDVYHREQVSLRTHICAAREISTQNDIYPAEECRV</sequence>
<dbReference type="SMART" id="SM00320">
    <property type="entry name" value="WD40"/>
    <property type="match status" value="5"/>
</dbReference>
<evidence type="ECO:0008006" key="9">
    <source>
        <dbReference type="Google" id="ProtNLM"/>
    </source>
</evidence>
<evidence type="ECO:0000256" key="2">
    <source>
        <dbReference type="ARBA" id="ARBA00022490"/>
    </source>
</evidence>
<gene>
    <name evidence="7" type="ORF">QQF64_020274</name>
</gene>
<keyword evidence="8" id="KW-1185">Reference proteome</keyword>
<evidence type="ECO:0000256" key="1">
    <source>
        <dbReference type="ARBA" id="ARBA00004496"/>
    </source>
</evidence>
<reference evidence="7 8" key="1">
    <citation type="submission" date="2023-09" db="EMBL/GenBank/DDBJ databases">
        <authorList>
            <person name="Wang M."/>
        </authorList>
    </citation>
    <scope>NUCLEOTIDE SEQUENCE [LARGE SCALE GENOMIC DNA]</scope>
    <source>
        <strain evidence="7">GT-2023</strain>
        <tissue evidence="7">Liver</tissue>
    </source>
</reference>
<evidence type="ECO:0000313" key="7">
    <source>
        <dbReference type="EMBL" id="KAL1249269.1"/>
    </source>
</evidence>
<dbReference type="InterPro" id="IPR001680">
    <property type="entry name" value="WD40_rpt"/>
</dbReference>
<dbReference type="Proteomes" id="UP001558613">
    <property type="component" value="Unassembled WGS sequence"/>
</dbReference>
<evidence type="ECO:0000256" key="4">
    <source>
        <dbReference type="ARBA" id="ARBA00022737"/>
    </source>
</evidence>
<evidence type="ECO:0000256" key="3">
    <source>
        <dbReference type="ARBA" id="ARBA00022574"/>
    </source>
</evidence>
<feature type="coiled-coil region" evidence="5">
    <location>
        <begin position="810"/>
        <end position="844"/>
    </location>
</feature>
<evidence type="ECO:0000256" key="5">
    <source>
        <dbReference type="SAM" id="Coils"/>
    </source>
</evidence>
<dbReference type="Gene3D" id="2.130.10.10">
    <property type="entry name" value="YVTN repeat-like/Quinoprotein amine dehydrogenase"/>
    <property type="match status" value="2"/>
</dbReference>
<dbReference type="InterPro" id="IPR036322">
    <property type="entry name" value="WD40_repeat_dom_sf"/>
</dbReference>
<name>A0ABR3LC55_9TELE</name>
<comment type="subcellular location">
    <subcellularLocation>
        <location evidence="1">Cytoplasm</location>
    </subcellularLocation>
</comment>
<dbReference type="PANTHER" id="PTHR12442:SF5">
    <property type="entry name" value="DYNEIN AXONEMAL INTERMEDIATE CHAIN 3"/>
    <property type="match status" value="1"/>
</dbReference>
<keyword evidence="5" id="KW-0175">Coiled coil</keyword>
<dbReference type="PANTHER" id="PTHR12442">
    <property type="entry name" value="DYNEIN INTERMEDIATE CHAIN"/>
    <property type="match status" value="1"/>
</dbReference>
<dbReference type="InterPro" id="IPR050687">
    <property type="entry name" value="Dynein_IC"/>
</dbReference>
<accession>A0ABR3LC55</accession>
<keyword evidence="4" id="KW-0677">Repeat</keyword>
<dbReference type="InterPro" id="IPR015943">
    <property type="entry name" value="WD40/YVTN_repeat-like_dom_sf"/>
</dbReference>
<dbReference type="EMBL" id="JAYMGO010000023">
    <property type="protein sequence ID" value="KAL1249269.1"/>
    <property type="molecule type" value="Genomic_DNA"/>
</dbReference>
<protein>
    <recommendedName>
        <fullName evidence="9">WD repeat domain 63</fullName>
    </recommendedName>
</protein>
<feature type="compositionally biased region" description="Basic and acidic residues" evidence="6">
    <location>
        <begin position="8"/>
        <end position="21"/>
    </location>
</feature>
<proteinExistence type="predicted"/>
<feature type="region of interest" description="Disordered" evidence="6">
    <location>
        <begin position="585"/>
        <end position="608"/>
    </location>
</feature>
<evidence type="ECO:0000313" key="8">
    <source>
        <dbReference type="Proteomes" id="UP001558613"/>
    </source>
</evidence>
<evidence type="ECO:0000256" key="6">
    <source>
        <dbReference type="SAM" id="MobiDB-lite"/>
    </source>
</evidence>
<keyword evidence="2" id="KW-0963">Cytoplasm</keyword>
<dbReference type="SUPFAM" id="SSF50978">
    <property type="entry name" value="WD40 repeat-like"/>
    <property type="match status" value="1"/>
</dbReference>